<proteinExistence type="predicted"/>
<name>M7YV19_TRIUA</name>
<organism evidence="2">
    <name type="scientific">Triticum urartu</name>
    <name type="common">Red wild einkorn</name>
    <name type="synonym">Crithodium urartu</name>
    <dbReference type="NCBI Taxonomy" id="4572"/>
    <lineage>
        <taxon>Eukaryota</taxon>
        <taxon>Viridiplantae</taxon>
        <taxon>Streptophyta</taxon>
        <taxon>Embryophyta</taxon>
        <taxon>Tracheophyta</taxon>
        <taxon>Spermatophyta</taxon>
        <taxon>Magnoliopsida</taxon>
        <taxon>Liliopsida</taxon>
        <taxon>Poales</taxon>
        <taxon>Poaceae</taxon>
        <taxon>BOP clade</taxon>
        <taxon>Pooideae</taxon>
        <taxon>Triticodae</taxon>
        <taxon>Triticeae</taxon>
        <taxon>Triticinae</taxon>
        <taxon>Triticum</taxon>
    </lineage>
</organism>
<sequence>MAVGCRFPVRAEFADSLEHPDPVALKVLPRRDATPATPADSNAGSGCRQHVGCASPGRTQGENRCRRPGSPTRSAQSTHRVNPEAPGWTKSNCYNEEKAITGLSQQVGAGDDDDALLILDLPGYSLFSKGSFLWQPRDRKTVSSQDLLSNKERIKFIVNKGLPLTCPSSQSSGESECDFDGAVNQESPLFMQAEEEISVEQHIDGPCVYNLHDSFRFLSYLHGSILYKVVPKFS</sequence>
<feature type="compositionally biased region" description="Polar residues" evidence="1">
    <location>
        <begin position="71"/>
        <end position="80"/>
    </location>
</feature>
<protein>
    <submittedName>
        <fullName evidence="2">Uncharacterized protein</fullName>
    </submittedName>
</protein>
<reference evidence="2" key="1">
    <citation type="journal article" date="2013" name="Nature">
        <title>Draft genome of the wheat A-genome progenitor Triticum urartu.</title>
        <authorList>
            <person name="Ling H.Q."/>
            <person name="Zhao S."/>
            <person name="Liu D."/>
            <person name="Wang J."/>
            <person name="Sun H."/>
            <person name="Zhang C."/>
            <person name="Fan H."/>
            <person name="Li D."/>
            <person name="Dong L."/>
            <person name="Tao Y."/>
            <person name="Gao C."/>
            <person name="Wu H."/>
            <person name="Li Y."/>
            <person name="Cui Y."/>
            <person name="Guo X."/>
            <person name="Zheng S."/>
            <person name="Wang B."/>
            <person name="Yu K."/>
            <person name="Liang Q."/>
            <person name="Yang W."/>
            <person name="Lou X."/>
            <person name="Chen J."/>
            <person name="Feng M."/>
            <person name="Jian J."/>
            <person name="Zhang X."/>
            <person name="Luo G."/>
            <person name="Jiang Y."/>
            <person name="Liu J."/>
            <person name="Wang Z."/>
            <person name="Sha Y."/>
            <person name="Zhang B."/>
            <person name="Wu H."/>
            <person name="Tang D."/>
            <person name="Shen Q."/>
            <person name="Xue P."/>
            <person name="Zou S."/>
            <person name="Wang X."/>
            <person name="Liu X."/>
            <person name="Wang F."/>
            <person name="Yang Y."/>
            <person name="An X."/>
            <person name="Dong Z."/>
            <person name="Zhang K."/>
            <person name="Zhang X."/>
            <person name="Luo M.C."/>
            <person name="Dvorak J."/>
            <person name="Tong Y."/>
            <person name="Wang J."/>
            <person name="Yang H."/>
            <person name="Li Z."/>
            <person name="Wang D."/>
            <person name="Zhang A."/>
            <person name="Wang J."/>
        </authorList>
    </citation>
    <scope>NUCLEOTIDE SEQUENCE</scope>
</reference>
<evidence type="ECO:0000313" key="2">
    <source>
        <dbReference type="EMBL" id="EMS51427.1"/>
    </source>
</evidence>
<feature type="region of interest" description="Disordered" evidence="1">
    <location>
        <begin position="33"/>
        <end position="90"/>
    </location>
</feature>
<evidence type="ECO:0000256" key="1">
    <source>
        <dbReference type="SAM" id="MobiDB-lite"/>
    </source>
</evidence>
<dbReference type="EMBL" id="KD220273">
    <property type="protein sequence ID" value="EMS51427.1"/>
    <property type="molecule type" value="Genomic_DNA"/>
</dbReference>
<accession>M7YV19</accession>
<gene>
    <name evidence="2" type="ORF">TRIUR3_08481</name>
</gene>
<dbReference type="AlphaFoldDB" id="M7YV19"/>